<feature type="transmembrane region" description="Helical" evidence="2">
    <location>
        <begin position="355"/>
        <end position="373"/>
    </location>
</feature>
<feature type="transmembrane region" description="Helical" evidence="2">
    <location>
        <begin position="196"/>
        <end position="218"/>
    </location>
</feature>
<sequence length="443" mass="45859">MTRIVSPFVALFLSFGLLLVGGGLLGTLVGVRMTMEWFPTQVIGLVAASYSVGFVLATRICGRVIARVGHIRTFAALAVIAATSTLAYPIFIEPVVWGGMRLVYGFAIAGLYMVVESWLNDRTPPEYRGQVFGVYSVVTYVGLGGGQFLLVFSDPAGFELFSLSAALIGLALVPVTITRTSSPELREVVPVRLRELYAASPLGVVGCAAAGVINGSFLGMGPVYAKGAGFSQSMIAILMGVTIVGGFLLQYPIGRLSDLYNRRDVIATVAAAVAIVSGAMVALTAHSTGAVVGLSVLWGGLAFTLYPLSVSLTNDFMDASRMLGASAGLLLVHGAGMIAGPVATSQLMGLVGPTGLFWTLGATALALAGFALLRQRVGPPLSISETSGYQMGPSSTPYTGTFDPYAESGIQMEFDFDGDDGAGTADEEAAAPDAGPGEGDHRS</sequence>
<organism evidence="3">
    <name type="scientific">uncultured organism</name>
    <dbReference type="NCBI Taxonomy" id="155900"/>
    <lineage>
        <taxon>unclassified sequences</taxon>
        <taxon>environmental samples</taxon>
    </lineage>
</organism>
<dbReference type="InterPro" id="IPR036259">
    <property type="entry name" value="MFS_trans_sf"/>
</dbReference>
<dbReference type="Gene3D" id="1.20.1250.20">
    <property type="entry name" value="MFS general substrate transporter like domains"/>
    <property type="match status" value="2"/>
</dbReference>
<name>A0A5B8RCT8_9ZZZZ</name>
<dbReference type="AlphaFoldDB" id="A0A5B8RCT8"/>
<proteinExistence type="predicted"/>
<dbReference type="InterPro" id="IPR011701">
    <property type="entry name" value="MFS"/>
</dbReference>
<evidence type="ECO:0000256" key="1">
    <source>
        <dbReference type="SAM" id="MobiDB-lite"/>
    </source>
</evidence>
<feature type="transmembrane region" description="Helical" evidence="2">
    <location>
        <begin position="322"/>
        <end position="343"/>
    </location>
</feature>
<dbReference type="PANTHER" id="PTHR23521:SF3">
    <property type="entry name" value="MFS TRANSPORTER"/>
    <property type="match status" value="1"/>
</dbReference>
<feature type="region of interest" description="Disordered" evidence="1">
    <location>
        <begin position="413"/>
        <end position="443"/>
    </location>
</feature>
<dbReference type="GO" id="GO:0005886">
    <property type="term" value="C:plasma membrane"/>
    <property type="evidence" value="ECO:0007669"/>
    <property type="project" value="TreeGrafter"/>
</dbReference>
<dbReference type="InterPro" id="IPR047200">
    <property type="entry name" value="MFS_YcaD-like"/>
</dbReference>
<feature type="compositionally biased region" description="Acidic residues" evidence="1">
    <location>
        <begin position="414"/>
        <end position="430"/>
    </location>
</feature>
<feature type="transmembrane region" description="Helical" evidence="2">
    <location>
        <begin position="42"/>
        <end position="62"/>
    </location>
</feature>
<accession>A0A5B8RCT8</accession>
<dbReference type="PANTHER" id="PTHR23521">
    <property type="entry name" value="TRANSPORTER MFS SUPERFAMILY"/>
    <property type="match status" value="1"/>
</dbReference>
<feature type="transmembrane region" description="Helical" evidence="2">
    <location>
        <begin position="156"/>
        <end position="175"/>
    </location>
</feature>
<dbReference type="SUPFAM" id="SSF103473">
    <property type="entry name" value="MFS general substrate transporter"/>
    <property type="match status" value="1"/>
</dbReference>
<feature type="transmembrane region" description="Helical" evidence="2">
    <location>
        <begin position="230"/>
        <end position="253"/>
    </location>
</feature>
<feature type="transmembrane region" description="Helical" evidence="2">
    <location>
        <begin position="265"/>
        <end position="285"/>
    </location>
</feature>
<dbReference type="EMBL" id="MN079085">
    <property type="protein sequence ID" value="QEA04517.1"/>
    <property type="molecule type" value="Genomic_DNA"/>
</dbReference>
<evidence type="ECO:0000313" key="3">
    <source>
        <dbReference type="EMBL" id="QEA04517.1"/>
    </source>
</evidence>
<evidence type="ECO:0000256" key="2">
    <source>
        <dbReference type="SAM" id="Phobius"/>
    </source>
</evidence>
<reference evidence="3" key="1">
    <citation type="submission" date="2019-06" db="EMBL/GenBank/DDBJ databases">
        <authorList>
            <person name="Murdoch R.W."/>
            <person name="Fathepure B."/>
        </authorList>
    </citation>
    <scope>NUCLEOTIDE SEQUENCE</scope>
</reference>
<dbReference type="GO" id="GO:0022857">
    <property type="term" value="F:transmembrane transporter activity"/>
    <property type="evidence" value="ECO:0007669"/>
    <property type="project" value="InterPro"/>
</dbReference>
<protein>
    <submittedName>
        <fullName evidence="3">Putative MFS-type transporter YcaD</fullName>
    </submittedName>
</protein>
<feature type="transmembrane region" description="Helical" evidence="2">
    <location>
        <begin position="98"/>
        <end position="119"/>
    </location>
</feature>
<feature type="transmembrane region" description="Helical" evidence="2">
    <location>
        <begin position="74"/>
        <end position="92"/>
    </location>
</feature>
<feature type="transmembrane region" description="Helical" evidence="2">
    <location>
        <begin position="291"/>
        <end position="310"/>
    </location>
</feature>
<keyword evidence="2" id="KW-0812">Transmembrane</keyword>
<gene>
    <name evidence="3" type="primary">ycaD_1</name>
    <name evidence="3" type="ORF">KBTEX_00825</name>
</gene>
<dbReference type="CDD" id="cd17477">
    <property type="entry name" value="MFS_YcaD_like"/>
    <property type="match status" value="1"/>
</dbReference>
<feature type="transmembrane region" description="Helical" evidence="2">
    <location>
        <begin position="131"/>
        <end position="150"/>
    </location>
</feature>
<dbReference type="Pfam" id="PF07690">
    <property type="entry name" value="MFS_1"/>
    <property type="match status" value="1"/>
</dbReference>
<keyword evidence="2" id="KW-0472">Membrane</keyword>
<keyword evidence="2" id="KW-1133">Transmembrane helix</keyword>